<dbReference type="Proteomes" id="UP000694941">
    <property type="component" value="Unplaced"/>
</dbReference>
<dbReference type="PANTHER" id="PTHR21386">
    <property type="entry name" value="INSCUTEABLE"/>
    <property type="match status" value="1"/>
</dbReference>
<sequence length="1118" mass="124220">MLCCTVLHNIQSLFLFVSSHKTEAWLGRQQHGARLLALPLNNGTIEERSKKQKLGPLRRKLNRRFGFETDNIPYDCIRKPVVGPDHTPFYYQVTPSAQSRDSFTEDTPAHDSVSRRIYRSESFLRSLDKACGPLYKDINYAVVNMSQLSCDPKELDDMLLKTPVKSDIPFRRMPSRMYYDSIGTFPRQGQNDHQYKGLGLINSPTTSSDQSVNHLVKVSHHGETSIPQNNGITSGQCAPLPGTPARSQQNLTLPNAGHRTVICTDCGECLPERTLSKYTFPRRTSPPQKQLHLGPIASTQETKSLGIQQTRLSTPRHITHDFPDKLPNTSTPKKSALVRSNSRTCTGGSPSKAVHFSPSSEAFAINEDTPLRKSHDITNRHSALARNLFPDMIKIPPPPASHLGLPSVDVESLRSHYSTNGQTSICSKFNSDKPVHNEESSQLSNSKNYCEIQIKNNDNSDTHVPNNLNKSTSNDVSCSYSEELINAFSQKDLNLVGPRSRSGFVERTQQPANCEISSMKTTREGTSDGRTTENLEKSAKEINNNLLVLEVESAIEEKHKATYNDHIQLANNFQVRKDSDEEEPWVFRDPGILPENSLLRHHLSSCIESLELTDITSVQRWLQDIRVLTETECLSTLQSKCLTSDPELLAALAVCNALDTIATLKDRSAIITGDFAYILKKADRNQWEKFSPSACQLSADLRDLHHDYNISLPNMEPDLLKACNQLQEACNQLESHSNSDFEKDEKDLKKEIFGCLKNIGECFQRLTDRLYLQQLVVIVEGVEESKNSFCVKRSIAAINSLGQTGEHMCELIAKAGGIRALLALCVERKWRHLQATILRALTIVCSVPSAVQQLEEASGMDIITDILCEDSSSIQLRSEAAGLVAQITAPWMDSSGATLRGLAENTEKLVHSLTDLASSAKTSEVFLLATAALANLSFLDTSTCDWLRKYHSARVLVSACRHGDVCDSVFVKDQVATVMANMAASSNSREEVVNSGAVVLLLCFLQARSSKFHSQAEIAACERVQQKSAIALSRLCTDNETSAKVIQMQGVQRLVRLCKDEKERNHSDSVLVACLAALKKIATACGTEEFVKLEATELVKEKLWDSFQKYSSKHESFV</sequence>
<dbReference type="InterPro" id="IPR031938">
    <property type="entry name" value="INSC_LBD"/>
</dbReference>
<evidence type="ECO:0000313" key="5">
    <source>
        <dbReference type="RefSeq" id="XP_022238551.1"/>
    </source>
</evidence>
<dbReference type="GeneID" id="106457037"/>
<organism evidence="4 5">
    <name type="scientific">Limulus polyphemus</name>
    <name type="common">Atlantic horseshoe crab</name>
    <dbReference type="NCBI Taxonomy" id="6850"/>
    <lineage>
        <taxon>Eukaryota</taxon>
        <taxon>Metazoa</taxon>
        <taxon>Ecdysozoa</taxon>
        <taxon>Arthropoda</taxon>
        <taxon>Chelicerata</taxon>
        <taxon>Merostomata</taxon>
        <taxon>Xiphosura</taxon>
        <taxon>Limulidae</taxon>
        <taxon>Limulus</taxon>
    </lineage>
</organism>
<feature type="compositionally biased region" description="Polar residues" evidence="1">
    <location>
        <begin position="327"/>
        <end position="349"/>
    </location>
</feature>
<feature type="compositionally biased region" description="Polar residues" evidence="1">
    <location>
        <begin position="297"/>
        <end position="313"/>
    </location>
</feature>
<proteinExistence type="predicted"/>
<dbReference type="CDD" id="cd21966">
    <property type="entry name" value="INSC_LBD"/>
    <property type="match status" value="1"/>
</dbReference>
<dbReference type="InterPro" id="IPR038205">
    <property type="entry name" value="INSC_LBD_sf"/>
</dbReference>
<dbReference type="SUPFAM" id="SSF48371">
    <property type="entry name" value="ARM repeat"/>
    <property type="match status" value="1"/>
</dbReference>
<evidence type="ECO:0000259" key="3">
    <source>
        <dbReference type="Pfam" id="PF19427"/>
    </source>
</evidence>
<dbReference type="InterPro" id="IPR045789">
    <property type="entry name" value="Insc_C"/>
</dbReference>
<feature type="domain" description="Protein inscuteable homologue LGN-binding" evidence="2">
    <location>
        <begin position="615"/>
        <end position="645"/>
    </location>
</feature>
<dbReference type="SMART" id="SM00185">
    <property type="entry name" value="ARM"/>
    <property type="match status" value="4"/>
</dbReference>
<evidence type="ECO:0000259" key="2">
    <source>
        <dbReference type="Pfam" id="PF16748"/>
    </source>
</evidence>
<dbReference type="Pfam" id="PF16748">
    <property type="entry name" value="INSC_LBD"/>
    <property type="match status" value="1"/>
</dbReference>
<keyword evidence="4" id="KW-1185">Reference proteome</keyword>
<evidence type="ECO:0000256" key="1">
    <source>
        <dbReference type="SAM" id="MobiDB-lite"/>
    </source>
</evidence>
<dbReference type="InterPro" id="IPR011989">
    <property type="entry name" value="ARM-like"/>
</dbReference>
<dbReference type="PANTHER" id="PTHR21386:SF0">
    <property type="entry name" value="PROTEIN INSCUTEABLE HOMOLOG"/>
    <property type="match status" value="1"/>
</dbReference>
<dbReference type="InterPro" id="IPR000225">
    <property type="entry name" value="Armadillo"/>
</dbReference>
<reference evidence="5" key="1">
    <citation type="submission" date="2025-08" db="UniProtKB">
        <authorList>
            <consortium name="RefSeq"/>
        </authorList>
    </citation>
    <scope>IDENTIFICATION</scope>
    <source>
        <tissue evidence="5">Muscle</tissue>
    </source>
</reference>
<feature type="domain" description="Protein inscuteable homologue C-terminal" evidence="3">
    <location>
        <begin position="667"/>
        <end position="1118"/>
    </location>
</feature>
<gene>
    <name evidence="5" type="primary">LOC106457037</name>
</gene>
<feature type="region of interest" description="Disordered" evidence="1">
    <location>
        <begin position="279"/>
        <end position="353"/>
    </location>
</feature>
<protein>
    <submittedName>
        <fullName evidence="5">Uncharacterized protein LOC106457037 isoform X1</fullName>
    </submittedName>
</protein>
<dbReference type="RefSeq" id="XP_022238551.1">
    <property type="nucleotide sequence ID" value="XM_022382843.1"/>
</dbReference>
<name>A0ABM1S4J6_LIMPO</name>
<accession>A0ABM1S4J6</accession>
<evidence type="ECO:0000313" key="4">
    <source>
        <dbReference type="Proteomes" id="UP000694941"/>
    </source>
</evidence>
<dbReference type="Gene3D" id="6.20.200.10">
    <property type="entry name" value="Inscuteable LGN-binding domain"/>
    <property type="match status" value="1"/>
</dbReference>
<dbReference type="Pfam" id="PF19427">
    <property type="entry name" value="Insc_C"/>
    <property type="match status" value="1"/>
</dbReference>
<dbReference type="InterPro" id="IPR016024">
    <property type="entry name" value="ARM-type_fold"/>
</dbReference>
<dbReference type="Gene3D" id="1.25.10.10">
    <property type="entry name" value="Leucine-rich Repeat Variant"/>
    <property type="match status" value="2"/>
</dbReference>
<dbReference type="InterPro" id="IPR039921">
    <property type="entry name" value="Inscuteable"/>
</dbReference>